<dbReference type="Proteomes" id="UP001219525">
    <property type="component" value="Unassembled WGS sequence"/>
</dbReference>
<keyword evidence="2" id="KW-0677">Repeat</keyword>
<reference evidence="7" key="1">
    <citation type="submission" date="2023-03" db="EMBL/GenBank/DDBJ databases">
        <title>Massive genome expansion in bonnet fungi (Mycena s.s.) driven by repeated elements and novel gene families across ecological guilds.</title>
        <authorList>
            <consortium name="Lawrence Berkeley National Laboratory"/>
            <person name="Harder C.B."/>
            <person name="Miyauchi S."/>
            <person name="Viragh M."/>
            <person name="Kuo A."/>
            <person name="Thoen E."/>
            <person name="Andreopoulos B."/>
            <person name="Lu D."/>
            <person name="Skrede I."/>
            <person name="Drula E."/>
            <person name="Henrissat B."/>
            <person name="Morin E."/>
            <person name="Kohler A."/>
            <person name="Barry K."/>
            <person name="LaButti K."/>
            <person name="Morin E."/>
            <person name="Salamov A."/>
            <person name="Lipzen A."/>
            <person name="Mereny Z."/>
            <person name="Hegedus B."/>
            <person name="Baldrian P."/>
            <person name="Stursova M."/>
            <person name="Weitz H."/>
            <person name="Taylor A."/>
            <person name="Grigoriev I.V."/>
            <person name="Nagy L.G."/>
            <person name="Martin F."/>
            <person name="Kauserud H."/>
        </authorList>
    </citation>
    <scope>NUCLEOTIDE SEQUENCE</scope>
    <source>
        <strain evidence="7">9144</strain>
    </source>
</reference>
<organism evidence="7 8">
    <name type="scientific">Mycena pura</name>
    <dbReference type="NCBI Taxonomy" id="153505"/>
    <lineage>
        <taxon>Eukaryota</taxon>
        <taxon>Fungi</taxon>
        <taxon>Dikarya</taxon>
        <taxon>Basidiomycota</taxon>
        <taxon>Agaricomycotina</taxon>
        <taxon>Agaricomycetes</taxon>
        <taxon>Agaricomycetidae</taxon>
        <taxon>Agaricales</taxon>
        <taxon>Marasmiineae</taxon>
        <taxon>Mycenaceae</taxon>
        <taxon>Mycena</taxon>
    </lineage>
</organism>
<dbReference type="Pfam" id="PF13812">
    <property type="entry name" value="PPR_3"/>
    <property type="match status" value="2"/>
</dbReference>
<evidence type="ECO:0000256" key="2">
    <source>
        <dbReference type="ARBA" id="ARBA00022737"/>
    </source>
</evidence>
<dbReference type="Pfam" id="PF23276">
    <property type="entry name" value="TPR_24"/>
    <property type="match status" value="1"/>
</dbReference>
<evidence type="ECO:0000256" key="1">
    <source>
        <dbReference type="ARBA" id="ARBA00006192"/>
    </source>
</evidence>
<dbReference type="PROSITE" id="PS51375">
    <property type="entry name" value="PPR"/>
    <property type="match status" value="2"/>
</dbReference>
<evidence type="ECO:0000313" key="8">
    <source>
        <dbReference type="Proteomes" id="UP001219525"/>
    </source>
</evidence>
<dbReference type="InterPro" id="IPR011990">
    <property type="entry name" value="TPR-like_helical_dom_sf"/>
</dbReference>
<keyword evidence="8" id="KW-1185">Reference proteome</keyword>
<dbReference type="PANTHER" id="PTHR47447">
    <property type="entry name" value="OS03G0856100 PROTEIN"/>
    <property type="match status" value="1"/>
</dbReference>
<accession>A0AAD6VNE3</accession>
<evidence type="ECO:0000313" key="7">
    <source>
        <dbReference type="EMBL" id="KAJ7218120.1"/>
    </source>
</evidence>
<name>A0AAD6VNE3_9AGAR</name>
<feature type="repeat" description="PPR" evidence="5">
    <location>
        <begin position="83"/>
        <end position="117"/>
    </location>
</feature>
<comment type="function">
    <text evidence="3">Regulates mitochondrial small subunit maturation by controlling 15S rRNA 5'-end processing. Localizes to the 5' precursor of the 15S rRNA in a position that is subsequently occupied by mS47 in the mature yeast mtSSU. Uses structure and sequence-specific RNA recognition, binding to a single-stranded region of the precursor and specifically recognizing bases -6 to -1. The exchange of Ccm1 for mS47 is coupled to the irreversible removal of precursor rRNA that is accompanied by conformational changes of the mitoribosomal proteins uS5m and mS26. These conformational changes signal completion of 5'-end rRNA processing through protection of the mature 5'-end of the 15S rRNA and stabilization of mS47. The removal of the 5' precursor together with the dissociation of Ccm1 may be catalyzed by the 5'-3' exoribonuclease Pet127. Involved in the specific removal of group I introns in mitochondrial encoded transcripts.</text>
</comment>
<dbReference type="EMBL" id="JARJCW010000013">
    <property type="protein sequence ID" value="KAJ7218120.1"/>
    <property type="molecule type" value="Genomic_DNA"/>
</dbReference>
<dbReference type="AlphaFoldDB" id="A0AAD6VNE3"/>
<comment type="caution">
    <text evidence="7">The sequence shown here is derived from an EMBL/GenBank/DDBJ whole genome shotgun (WGS) entry which is preliminary data.</text>
</comment>
<evidence type="ECO:0000256" key="5">
    <source>
        <dbReference type="PROSITE-ProRule" id="PRU00708"/>
    </source>
</evidence>
<dbReference type="InterPro" id="IPR057027">
    <property type="entry name" value="TPR_mt"/>
</dbReference>
<evidence type="ECO:0000259" key="6">
    <source>
        <dbReference type="Pfam" id="PF23276"/>
    </source>
</evidence>
<gene>
    <name evidence="7" type="ORF">GGX14DRAFT_495609</name>
</gene>
<dbReference type="NCBIfam" id="TIGR00756">
    <property type="entry name" value="PPR"/>
    <property type="match status" value="2"/>
</dbReference>
<sequence length="556" mass="61674">MLGRIVRHKKGFLFTARRCASTDSQLRAQPWSFAENASAFQKVETRTTVARFNMDMAVKADNAYFPACFALAVEMKKQGVAPNLTTYNILLRSLAHGGYASATMAVLEDMISVGVHPNENSFKHIIDAHRTEASPMLYIVLRKMQELKIPPSATTYTLLITRFVAEGNLEVALQCLHAMKGHRLLPDVAAIQAIIILAARQGYPRLAVDLAVSFDNESIRKVEDSVWLACLHSSAAELYAEGVSKSWYTLVTGLSVSPDEGLCMLVLHTAGRNGLPDLATDALRVLKVLKVPWMEHHLAPLFEAFCRAERFQEAFGTLNIMRQNNIAPTPQTALPIVHIVQQKPEILDDLWAILVQMRQESKKIDISAFNALLQASITTQPLSRALADYSGALTVFGIVPNVETFYIFLDGCISAGNTKYGELAFRQLKEAGTFLDHDVFGRMITLHLTQDIYDDAFHYLEEMQSAGHVPAQHLYEALVLKCANTRDARYLIALDEMKEVGYTVHPDLLVRCSELHEPAVTVERPATFESREAVRDPKSGLDSSAKRFIETGGLGG</sequence>
<protein>
    <recommendedName>
        <fullName evidence="6">Pentatricopeptide repeat-containing protein-mitochondrial domain-containing protein</fullName>
    </recommendedName>
</protein>
<dbReference type="PANTHER" id="PTHR47447:SF17">
    <property type="entry name" value="OS12G0638900 PROTEIN"/>
    <property type="match status" value="1"/>
</dbReference>
<proteinExistence type="inferred from homology"/>
<feature type="domain" description="Pentatricopeptide repeat-containing protein-mitochondrial" evidence="6">
    <location>
        <begin position="260"/>
        <end position="390"/>
    </location>
</feature>
<evidence type="ECO:0000256" key="3">
    <source>
        <dbReference type="ARBA" id="ARBA00044493"/>
    </source>
</evidence>
<comment type="similarity">
    <text evidence="1">Belongs to the CCM1 family.</text>
</comment>
<comment type="subunit">
    <text evidence="4">Binds to mitochondrial small subunit 15S rRNA.</text>
</comment>
<feature type="repeat" description="PPR" evidence="5">
    <location>
        <begin position="152"/>
        <end position="186"/>
    </location>
</feature>
<evidence type="ECO:0000256" key="4">
    <source>
        <dbReference type="ARBA" id="ARBA00044511"/>
    </source>
</evidence>
<dbReference type="Gene3D" id="1.25.40.10">
    <property type="entry name" value="Tetratricopeptide repeat domain"/>
    <property type="match status" value="4"/>
</dbReference>
<dbReference type="InterPro" id="IPR002885">
    <property type="entry name" value="PPR_rpt"/>
</dbReference>